<gene>
    <name evidence="2" type="ORF">IC227_11335</name>
</gene>
<name>A0A931AVS5_9ENTE</name>
<reference evidence="2" key="1">
    <citation type="submission" date="2020-09" db="EMBL/GenBank/DDBJ databases">
        <title>Genomic insights into the novelty and pathogenicity of a unique biofilm-forming Enterococcus sp. bacteria (Enterococcus lacertideformus) identified in reptiles.</title>
        <authorList>
            <person name="Agius J.E."/>
            <person name="Phalen D.N."/>
            <person name="Rose K."/>
            <person name="Eden J.-S."/>
        </authorList>
    </citation>
    <scope>NUCLEOTIDE SEQUENCE</scope>
    <source>
        <strain evidence="2">PHRS 0518</strain>
    </source>
</reference>
<evidence type="ECO:0000256" key="1">
    <source>
        <dbReference type="SAM" id="MobiDB-lite"/>
    </source>
</evidence>
<keyword evidence="3" id="KW-1185">Reference proteome</keyword>
<accession>A0A931AVS5</accession>
<feature type="region of interest" description="Disordered" evidence="1">
    <location>
        <begin position="199"/>
        <end position="241"/>
    </location>
</feature>
<dbReference type="Proteomes" id="UP000637757">
    <property type="component" value="Unassembled WGS sequence"/>
</dbReference>
<sequence>MDNGPDREVSKLEDVSKTLPSVAMKFMLRGYNMIKRVASKGINTYKKAKVNKEDQAKRELVSELLAKDKDGQIKQLLRNKPEWNKYLQSEPKGIFSRVLDLILRRKPQDKAIANPRMTTKANLKTKQNFLENLLVGDKDGILHNIIKSDPQLTNYLENPKKAKDTLRKTADQGLNITPSQPLDQKGKEFRNVAEISAHAKKKAAQENNKLQNNMKSRDPRILGVNPHTRRNSMQNVSLDGR</sequence>
<feature type="compositionally biased region" description="Polar residues" evidence="1">
    <location>
        <begin position="231"/>
        <end position="241"/>
    </location>
</feature>
<evidence type="ECO:0000313" key="3">
    <source>
        <dbReference type="Proteomes" id="UP000637757"/>
    </source>
</evidence>
<dbReference type="EMBL" id="JADAKE010000023">
    <property type="protein sequence ID" value="MBF8808721.1"/>
    <property type="molecule type" value="Genomic_DNA"/>
</dbReference>
<protein>
    <submittedName>
        <fullName evidence="2">Uncharacterized protein</fullName>
    </submittedName>
</protein>
<comment type="caution">
    <text evidence="2">The sequence shown here is derived from an EMBL/GenBank/DDBJ whole genome shotgun (WGS) entry which is preliminary data.</text>
</comment>
<proteinExistence type="predicted"/>
<evidence type="ECO:0000313" key="2">
    <source>
        <dbReference type="EMBL" id="MBF8808721.1"/>
    </source>
</evidence>
<dbReference type="AlphaFoldDB" id="A0A931AVS5"/>
<organism evidence="2 3">
    <name type="scientific">Enterococcus lacertideformus</name>
    <dbReference type="NCBI Taxonomy" id="2771493"/>
    <lineage>
        <taxon>Bacteria</taxon>
        <taxon>Bacillati</taxon>
        <taxon>Bacillota</taxon>
        <taxon>Bacilli</taxon>
        <taxon>Lactobacillales</taxon>
        <taxon>Enterococcaceae</taxon>
        <taxon>Enterococcus</taxon>
    </lineage>
</organism>
<feature type="compositionally biased region" description="Polar residues" evidence="1">
    <location>
        <begin position="205"/>
        <end position="214"/>
    </location>
</feature>